<dbReference type="PANTHER" id="PTHR30189">
    <property type="entry name" value="LPS-ASSEMBLY PROTEIN"/>
    <property type="match status" value="1"/>
</dbReference>
<dbReference type="AlphaFoldDB" id="A0A931LRF6"/>
<evidence type="ECO:0000313" key="2">
    <source>
        <dbReference type="Proteomes" id="UP000727962"/>
    </source>
</evidence>
<dbReference type="InterPro" id="IPR050218">
    <property type="entry name" value="LptD"/>
</dbReference>
<accession>A0A931LRF6</accession>
<protein>
    <submittedName>
        <fullName evidence="1">LPS-assembly protein LptD</fullName>
    </submittedName>
</protein>
<dbReference type="EMBL" id="JACOSL010000022">
    <property type="protein sequence ID" value="MBI1756110.1"/>
    <property type="molecule type" value="Genomic_DNA"/>
</dbReference>
<gene>
    <name evidence="1" type="ORF">HYR64_03280</name>
</gene>
<evidence type="ECO:0000313" key="1">
    <source>
        <dbReference type="EMBL" id="MBI1756110.1"/>
    </source>
</evidence>
<proteinExistence type="predicted"/>
<comment type="caution">
    <text evidence="1">The sequence shown here is derived from an EMBL/GenBank/DDBJ whole genome shotgun (WGS) entry which is preliminary data.</text>
</comment>
<dbReference type="PANTHER" id="PTHR30189:SF1">
    <property type="entry name" value="LPS-ASSEMBLY PROTEIN LPTD"/>
    <property type="match status" value="1"/>
</dbReference>
<dbReference type="GO" id="GO:1990351">
    <property type="term" value="C:transporter complex"/>
    <property type="evidence" value="ECO:0007669"/>
    <property type="project" value="TreeGrafter"/>
</dbReference>
<sequence length="526" mass="58071">MPLPWLWIGTPTLPRLPEPPRLERSSQTTRIDDELVVTWHKQEIEIANEGGVRQARLTRFTGGVEATYGPTKIMADELVLYLLPSERHGVATGHVRLIDPEATASASRIEFDWRQKTGRADNVDAQIENVIMRAERIDIRPGLWQLTNVVGTNCSRRPPVYAVSADRVDIRPGHAATFHKPTIRIFNKPVLTLKRHQASLDRRATGIRPPWINFRRGVGLGLAWDNSVLLNDQTALAAAFGAFPKHHSGYRIQVARSWVDPERADQLITPASELSERAGVSYFENVAVASPDADAAYLRLPRKALSLGSFVGLAASGRDEGAGYGKPLELVGDWGGPLGSAAGFLVQARWQRIRRNYDPIYSREVVQAAVGLRPIPISRNLDVTLRADSAGYSGGGTNFAWARGLAGLSWRPSKHLWLALAGTTSSESGAALFPADQLPVKRSLAGRVDVAFGGFRLSLLNKVDPSTHVRFDREYSVSQVIGCAEVYSQFRRSPNEYKIGLRLRLESFFDALQSRKTRRKGEAAPP</sequence>
<organism evidence="1 2">
    <name type="scientific">Fimbriimonas ginsengisoli</name>
    <dbReference type="NCBI Taxonomy" id="1005039"/>
    <lineage>
        <taxon>Bacteria</taxon>
        <taxon>Bacillati</taxon>
        <taxon>Armatimonadota</taxon>
        <taxon>Fimbriimonadia</taxon>
        <taxon>Fimbriimonadales</taxon>
        <taxon>Fimbriimonadaceae</taxon>
        <taxon>Fimbriimonas</taxon>
    </lineage>
</organism>
<dbReference type="GO" id="GO:0009279">
    <property type="term" value="C:cell outer membrane"/>
    <property type="evidence" value="ECO:0007669"/>
    <property type="project" value="TreeGrafter"/>
</dbReference>
<name>A0A931LRF6_FIMGI</name>
<reference evidence="1" key="1">
    <citation type="submission" date="2020-07" db="EMBL/GenBank/DDBJ databases">
        <title>Huge and variable diversity of episymbiotic CPR bacteria and DPANN archaea in groundwater ecosystems.</title>
        <authorList>
            <person name="He C.Y."/>
            <person name="Keren R."/>
            <person name="Whittaker M."/>
            <person name="Farag I.F."/>
            <person name="Doudna J."/>
            <person name="Cate J.H.D."/>
            <person name="Banfield J.F."/>
        </authorList>
    </citation>
    <scope>NUCLEOTIDE SEQUENCE</scope>
    <source>
        <strain evidence="1">NC_groundwater_17_Pr7_B-0.1um_64_12</strain>
    </source>
</reference>
<dbReference type="Proteomes" id="UP000727962">
    <property type="component" value="Unassembled WGS sequence"/>
</dbReference>